<sequence length="435" mass="46864">MYRSLRASESDLSRLQNPPSASSSRHRAVKEELRRTDGVTQMPHLDNDNKPARRRIQLACVRCRKRKIKCSGEAADGSGCTNCKAANQKPCEFLRAYSTKCTFQTRPESGDVFLHPTITNTPATTSIQSPYNNQFSQSVPSVMSPMYPMPETTRSHSVPDMGQFASWPRGPYYGNSLFEDVYAVHYGPSSLSYIQPSSGSGSHAGFYGSPTTPKAWDTVTNMGSRYQLATFYTEADASHSSAQNIVLASSNRSSSVSNDVPSLFPTINLLSHSDGFTSRVLPTPTSELPQSSSNTASPGDPELLASGLPSIGGDIGGGNYPSKPSTFKLYRRKAVSDSAASGVPSSLPTLKQDASPQEYMSYLSTAPLTSPGFSRSGAAERHIDSEDSLVMSMGGAKSRPSNAGSYGYGRLVGYNSFNYMESSSTAHSVSEQPEY</sequence>
<evidence type="ECO:0000313" key="8">
    <source>
        <dbReference type="Proteomes" id="UP001201262"/>
    </source>
</evidence>
<evidence type="ECO:0000256" key="1">
    <source>
        <dbReference type="ARBA" id="ARBA00023015"/>
    </source>
</evidence>
<feature type="domain" description="Zn(2)-C6 fungal-type" evidence="6">
    <location>
        <begin position="59"/>
        <end position="93"/>
    </location>
</feature>
<keyword evidence="2" id="KW-0238">DNA-binding</keyword>
<feature type="compositionally biased region" description="Polar residues" evidence="5">
    <location>
        <begin position="13"/>
        <end position="23"/>
    </location>
</feature>
<reference evidence="7" key="1">
    <citation type="submission" date="2021-12" db="EMBL/GenBank/DDBJ databases">
        <title>Convergent genome expansion in fungi linked to evolution of root-endophyte symbiosis.</title>
        <authorList>
            <consortium name="DOE Joint Genome Institute"/>
            <person name="Ke Y.-H."/>
            <person name="Bonito G."/>
            <person name="Liao H.-L."/>
            <person name="Looney B."/>
            <person name="Rojas-Flechas A."/>
            <person name="Nash J."/>
            <person name="Hameed K."/>
            <person name="Schadt C."/>
            <person name="Martin F."/>
            <person name="Crous P.W."/>
            <person name="Miettinen O."/>
            <person name="Magnuson J.K."/>
            <person name="Labbe J."/>
            <person name="Jacobson D."/>
            <person name="Doktycz M.J."/>
            <person name="Veneault-Fourrey C."/>
            <person name="Kuo A."/>
            <person name="Mondo S."/>
            <person name="Calhoun S."/>
            <person name="Riley R."/>
            <person name="Ohm R."/>
            <person name="LaButti K."/>
            <person name="Andreopoulos B."/>
            <person name="Pangilinan J."/>
            <person name="Nolan M."/>
            <person name="Tritt A."/>
            <person name="Clum A."/>
            <person name="Lipzen A."/>
            <person name="Daum C."/>
            <person name="Barry K."/>
            <person name="Grigoriev I.V."/>
            <person name="Vilgalys R."/>
        </authorList>
    </citation>
    <scope>NUCLEOTIDE SEQUENCE</scope>
    <source>
        <strain evidence="7">PMI_201</strain>
    </source>
</reference>
<dbReference type="EMBL" id="JAJTJA010000011">
    <property type="protein sequence ID" value="KAH8692403.1"/>
    <property type="molecule type" value="Genomic_DNA"/>
</dbReference>
<evidence type="ECO:0000256" key="5">
    <source>
        <dbReference type="SAM" id="MobiDB-lite"/>
    </source>
</evidence>
<dbReference type="PROSITE" id="PS00463">
    <property type="entry name" value="ZN2_CY6_FUNGAL_1"/>
    <property type="match status" value="1"/>
</dbReference>
<keyword evidence="4" id="KW-0539">Nucleus</keyword>
<dbReference type="Gene3D" id="4.10.240.10">
    <property type="entry name" value="Zn(2)-C6 fungal-type DNA-binding domain"/>
    <property type="match status" value="1"/>
</dbReference>
<comment type="caution">
    <text evidence="7">The sequence shown here is derived from an EMBL/GenBank/DDBJ whole genome shotgun (WGS) entry which is preliminary data.</text>
</comment>
<evidence type="ECO:0000256" key="4">
    <source>
        <dbReference type="ARBA" id="ARBA00023242"/>
    </source>
</evidence>
<dbReference type="GO" id="GO:0003677">
    <property type="term" value="F:DNA binding"/>
    <property type="evidence" value="ECO:0007669"/>
    <property type="project" value="UniProtKB-KW"/>
</dbReference>
<dbReference type="GO" id="GO:0008270">
    <property type="term" value="F:zinc ion binding"/>
    <property type="evidence" value="ECO:0007669"/>
    <property type="project" value="InterPro"/>
</dbReference>
<proteinExistence type="predicted"/>
<keyword evidence="3" id="KW-0804">Transcription</keyword>
<dbReference type="AlphaFoldDB" id="A0AAD4KHE8"/>
<organism evidence="7 8">
    <name type="scientific">Talaromyces proteolyticus</name>
    <dbReference type="NCBI Taxonomy" id="1131652"/>
    <lineage>
        <taxon>Eukaryota</taxon>
        <taxon>Fungi</taxon>
        <taxon>Dikarya</taxon>
        <taxon>Ascomycota</taxon>
        <taxon>Pezizomycotina</taxon>
        <taxon>Eurotiomycetes</taxon>
        <taxon>Eurotiomycetidae</taxon>
        <taxon>Eurotiales</taxon>
        <taxon>Trichocomaceae</taxon>
        <taxon>Talaromyces</taxon>
        <taxon>Talaromyces sect. Bacilispori</taxon>
    </lineage>
</organism>
<keyword evidence="8" id="KW-1185">Reference proteome</keyword>
<evidence type="ECO:0000256" key="3">
    <source>
        <dbReference type="ARBA" id="ARBA00023163"/>
    </source>
</evidence>
<feature type="compositionally biased region" description="Basic and acidic residues" evidence="5">
    <location>
        <begin position="1"/>
        <end position="12"/>
    </location>
</feature>
<dbReference type="InterPro" id="IPR036864">
    <property type="entry name" value="Zn2-C6_fun-type_DNA-bd_sf"/>
</dbReference>
<name>A0AAD4KHE8_9EURO</name>
<feature type="region of interest" description="Disordered" evidence="5">
    <location>
        <begin position="1"/>
        <end position="32"/>
    </location>
</feature>
<dbReference type="SMART" id="SM00066">
    <property type="entry name" value="GAL4"/>
    <property type="match status" value="1"/>
</dbReference>
<evidence type="ECO:0000256" key="2">
    <source>
        <dbReference type="ARBA" id="ARBA00023125"/>
    </source>
</evidence>
<accession>A0AAD4KHE8</accession>
<keyword evidence="1" id="KW-0805">Transcription regulation</keyword>
<evidence type="ECO:0000259" key="6">
    <source>
        <dbReference type="PROSITE" id="PS50048"/>
    </source>
</evidence>
<dbReference type="InterPro" id="IPR001138">
    <property type="entry name" value="Zn2Cys6_DnaBD"/>
</dbReference>
<dbReference type="CDD" id="cd00067">
    <property type="entry name" value="GAL4"/>
    <property type="match status" value="1"/>
</dbReference>
<feature type="region of interest" description="Disordered" evidence="5">
    <location>
        <begin position="278"/>
        <end position="310"/>
    </location>
</feature>
<dbReference type="GeneID" id="70252180"/>
<evidence type="ECO:0000313" key="7">
    <source>
        <dbReference type="EMBL" id="KAH8692403.1"/>
    </source>
</evidence>
<dbReference type="Proteomes" id="UP001201262">
    <property type="component" value="Unassembled WGS sequence"/>
</dbReference>
<protein>
    <recommendedName>
        <fullName evidence="6">Zn(2)-C6 fungal-type domain-containing protein</fullName>
    </recommendedName>
</protein>
<dbReference type="PROSITE" id="PS50048">
    <property type="entry name" value="ZN2_CY6_FUNGAL_2"/>
    <property type="match status" value="1"/>
</dbReference>
<dbReference type="RefSeq" id="XP_046068400.1">
    <property type="nucleotide sequence ID" value="XM_046221893.1"/>
</dbReference>
<feature type="compositionally biased region" description="Polar residues" evidence="5">
    <location>
        <begin position="283"/>
        <end position="297"/>
    </location>
</feature>
<gene>
    <name evidence="7" type="ORF">BGW36DRAFT_45412</name>
</gene>
<dbReference type="Pfam" id="PF00172">
    <property type="entry name" value="Zn_clus"/>
    <property type="match status" value="1"/>
</dbReference>
<dbReference type="SUPFAM" id="SSF57701">
    <property type="entry name" value="Zn2/Cys6 DNA-binding domain"/>
    <property type="match status" value="1"/>
</dbReference>
<dbReference type="GO" id="GO:0000981">
    <property type="term" value="F:DNA-binding transcription factor activity, RNA polymerase II-specific"/>
    <property type="evidence" value="ECO:0007669"/>
    <property type="project" value="InterPro"/>
</dbReference>